<feature type="transmembrane region" description="Helical" evidence="1">
    <location>
        <begin position="66"/>
        <end position="93"/>
    </location>
</feature>
<keyword evidence="1" id="KW-0472">Membrane</keyword>
<feature type="transmembrane region" description="Helical" evidence="1">
    <location>
        <begin position="113"/>
        <end position="135"/>
    </location>
</feature>
<gene>
    <name evidence="2" type="ORF">IHE51_01740</name>
</gene>
<evidence type="ECO:0000313" key="2">
    <source>
        <dbReference type="EMBL" id="MBE5728558.1"/>
    </source>
</evidence>
<comment type="caution">
    <text evidence="2">The sequence shown here is derived from an EMBL/GenBank/DDBJ whole genome shotgun (WGS) entry which is preliminary data.</text>
</comment>
<reference evidence="2 3" key="1">
    <citation type="submission" date="2020-09" db="EMBL/GenBank/DDBJ databases">
        <title>Genomic characterization of a novel Parvarchaeota family in acid mine drainage sediments.</title>
        <authorList>
            <person name="Luo Z.-H."/>
        </authorList>
    </citation>
    <scope>NUCLEOTIDE SEQUENCE [LARGE SCALE GENOMIC DNA]</scope>
    <source>
        <strain evidence="2">MAS1_bins.189</strain>
    </source>
</reference>
<sequence>METSSKSSMNKKIVMLVIAVIMVIAAYVIISQSIAENGVFKLLVSIYSTSSINSNLLTFDYAQYQWLSFLAAGGLIFAAFLFLIEFVDIVVLVSHRDTNVPMASILVDKRKNLLFFMLIVSAVFIVISSLTFIVYEFYPSLLSLTISSEIISMIGYVLLGIVVIKWSTDIWRFI</sequence>
<dbReference type="Proteomes" id="UP000718571">
    <property type="component" value="Unassembled WGS sequence"/>
</dbReference>
<dbReference type="AlphaFoldDB" id="A0A8T3V2A1"/>
<keyword evidence="1" id="KW-0812">Transmembrane</keyword>
<accession>A0A8T3V2A1</accession>
<evidence type="ECO:0000256" key="1">
    <source>
        <dbReference type="SAM" id="Phobius"/>
    </source>
</evidence>
<evidence type="ECO:0000313" key="3">
    <source>
        <dbReference type="Proteomes" id="UP000718571"/>
    </source>
</evidence>
<feature type="transmembrane region" description="Helical" evidence="1">
    <location>
        <begin position="141"/>
        <end position="164"/>
    </location>
</feature>
<protein>
    <submittedName>
        <fullName evidence="2">Uncharacterized protein</fullName>
    </submittedName>
</protein>
<name>A0A8T3V2A1_9ARCH</name>
<keyword evidence="1" id="KW-1133">Transmembrane helix</keyword>
<proteinExistence type="predicted"/>
<feature type="transmembrane region" description="Helical" evidence="1">
    <location>
        <begin position="12"/>
        <end position="30"/>
    </location>
</feature>
<organism evidence="2 3">
    <name type="scientific">Candidatus Acidifodinimicrobium mancum</name>
    <dbReference type="NCBI Taxonomy" id="2898728"/>
    <lineage>
        <taxon>Archaea</taxon>
        <taxon>Candidatus Parvarchaeota</taxon>
        <taxon>Candidatus Acidifodinimicrobiaceae</taxon>
        <taxon>Candidatus Acidifodinimicrobium</taxon>
    </lineage>
</organism>
<dbReference type="EMBL" id="JADFAR010000021">
    <property type="protein sequence ID" value="MBE5728558.1"/>
    <property type="molecule type" value="Genomic_DNA"/>
</dbReference>